<keyword evidence="15" id="KW-0547">Nucleotide-binding</keyword>
<dbReference type="Pfam" id="PF13426">
    <property type="entry name" value="PAS_9"/>
    <property type="match status" value="1"/>
</dbReference>
<dbReference type="InterPro" id="IPR011006">
    <property type="entry name" value="CheY-like_superfamily"/>
</dbReference>
<protein>
    <recommendedName>
        <fullName evidence="3">histidine kinase</fullName>
        <ecNumber evidence="3">2.7.13.3</ecNumber>
    </recommendedName>
</protein>
<feature type="domain" description="PAC" evidence="13">
    <location>
        <begin position="137"/>
        <end position="189"/>
    </location>
</feature>
<dbReference type="PANTHER" id="PTHR45339">
    <property type="entry name" value="HYBRID SIGNAL TRANSDUCTION HISTIDINE KINASE J"/>
    <property type="match status" value="1"/>
</dbReference>
<dbReference type="RefSeq" id="WP_395417553.1">
    <property type="nucleotide sequence ID" value="NZ_JBIPKE010000017.1"/>
</dbReference>
<evidence type="ECO:0000256" key="3">
    <source>
        <dbReference type="ARBA" id="ARBA00012438"/>
    </source>
</evidence>
<dbReference type="EMBL" id="JBIPKE010000017">
    <property type="protein sequence ID" value="MFH6984138.1"/>
    <property type="molecule type" value="Genomic_DNA"/>
</dbReference>
<dbReference type="InterPro" id="IPR004358">
    <property type="entry name" value="Sig_transdc_His_kin-like_C"/>
</dbReference>
<keyword evidence="9" id="KW-0175">Coiled coil</keyword>
<dbReference type="Pfam" id="PF00512">
    <property type="entry name" value="HisKA"/>
    <property type="match status" value="1"/>
</dbReference>
<keyword evidence="15" id="KW-0067">ATP-binding</keyword>
<dbReference type="Pfam" id="PF00072">
    <property type="entry name" value="Response_reg"/>
    <property type="match status" value="1"/>
</dbReference>
<evidence type="ECO:0000256" key="6">
    <source>
        <dbReference type="ARBA" id="ARBA00022777"/>
    </source>
</evidence>
<dbReference type="PROSITE" id="PS50113">
    <property type="entry name" value="PAC"/>
    <property type="match status" value="1"/>
</dbReference>
<evidence type="ECO:0000313" key="16">
    <source>
        <dbReference type="Proteomes" id="UP001610063"/>
    </source>
</evidence>
<dbReference type="SMART" id="SM00388">
    <property type="entry name" value="HisKA"/>
    <property type="match status" value="1"/>
</dbReference>
<dbReference type="InterPro" id="IPR003594">
    <property type="entry name" value="HATPase_dom"/>
</dbReference>
<dbReference type="SUPFAM" id="SSF47384">
    <property type="entry name" value="Homodimeric domain of signal transducing histidine kinase"/>
    <property type="match status" value="1"/>
</dbReference>
<dbReference type="GO" id="GO:0005524">
    <property type="term" value="F:ATP binding"/>
    <property type="evidence" value="ECO:0007669"/>
    <property type="project" value="UniProtKB-KW"/>
</dbReference>
<comment type="subcellular location">
    <subcellularLocation>
        <location evidence="2">Membrane</location>
    </subcellularLocation>
</comment>
<name>A0ABW7N931_9BACT</name>
<evidence type="ECO:0000259" key="14">
    <source>
        <dbReference type="PROSITE" id="PS50885"/>
    </source>
</evidence>
<dbReference type="CDD" id="cd16922">
    <property type="entry name" value="HATPase_EvgS-ArcB-TorS-like"/>
    <property type="match status" value="1"/>
</dbReference>
<evidence type="ECO:0000256" key="2">
    <source>
        <dbReference type="ARBA" id="ARBA00004370"/>
    </source>
</evidence>
<dbReference type="Gene3D" id="1.10.287.130">
    <property type="match status" value="1"/>
</dbReference>
<dbReference type="CDD" id="cd00082">
    <property type="entry name" value="HisKA"/>
    <property type="match status" value="1"/>
</dbReference>
<dbReference type="Gene3D" id="3.30.565.10">
    <property type="entry name" value="Histidine kinase-like ATPase, C-terminal domain"/>
    <property type="match status" value="1"/>
</dbReference>
<evidence type="ECO:0000256" key="1">
    <source>
        <dbReference type="ARBA" id="ARBA00000085"/>
    </source>
</evidence>
<evidence type="ECO:0000259" key="13">
    <source>
        <dbReference type="PROSITE" id="PS50113"/>
    </source>
</evidence>
<keyword evidence="6" id="KW-0418">Kinase</keyword>
<keyword evidence="16" id="KW-1185">Reference proteome</keyword>
<dbReference type="SUPFAM" id="SSF55874">
    <property type="entry name" value="ATPase domain of HSP90 chaperone/DNA topoisomerase II/histidine kinase"/>
    <property type="match status" value="1"/>
</dbReference>
<dbReference type="EC" id="2.7.13.3" evidence="3"/>
<gene>
    <name evidence="15" type="ORF">ACHKAR_11855</name>
</gene>
<feature type="domain" description="Histidine kinase" evidence="10">
    <location>
        <begin position="207"/>
        <end position="433"/>
    </location>
</feature>
<dbReference type="Gene3D" id="3.40.50.2300">
    <property type="match status" value="1"/>
</dbReference>
<evidence type="ECO:0000256" key="4">
    <source>
        <dbReference type="ARBA" id="ARBA00022553"/>
    </source>
</evidence>
<dbReference type="InterPro" id="IPR003661">
    <property type="entry name" value="HisK_dim/P_dom"/>
</dbReference>
<dbReference type="PROSITE" id="PS50109">
    <property type="entry name" value="HIS_KIN"/>
    <property type="match status" value="1"/>
</dbReference>
<keyword evidence="7" id="KW-0902">Two-component regulatory system</keyword>
<dbReference type="PRINTS" id="PR00344">
    <property type="entry name" value="BCTRLSENSOR"/>
</dbReference>
<accession>A0ABW7N931</accession>
<dbReference type="CDD" id="cd17546">
    <property type="entry name" value="REC_hyHK_CKI1_RcsC-like"/>
    <property type="match status" value="1"/>
</dbReference>
<keyword evidence="5" id="KW-0808">Transferase</keyword>
<dbReference type="InterPro" id="IPR001789">
    <property type="entry name" value="Sig_transdc_resp-reg_receiver"/>
</dbReference>
<dbReference type="PANTHER" id="PTHR45339:SF1">
    <property type="entry name" value="HYBRID SIGNAL TRANSDUCTION HISTIDINE KINASE J"/>
    <property type="match status" value="1"/>
</dbReference>
<dbReference type="Pfam" id="PF02518">
    <property type="entry name" value="HATPase_c"/>
    <property type="match status" value="1"/>
</dbReference>
<evidence type="ECO:0000256" key="8">
    <source>
        <dbReference type="PROSITE-ProRule" id="PRU00169"/>
    </source>
</evidence>
<reference evidence="15 16" key="1">
    <citation type="journal article" date="2013" name="Int. J. Syst. Evol. Microbiol.">
        <title>Marinoscillum luteum sp. nov., isolated from marine sediment.</title>
        <authorList>
            <person name="Cha I.T."/>
            <person name="Park S.J."/>
            <person name="Kim S.J."/>
            <person name="Kim J.G."/>
            <person name="Jung M.Y."/>
            <person name="Shin K.S."/>
            <person name="Kwon K.K."/>
            <person name="Yang S.H."/>
            <person name="Seo Y.S."/>
            <person name="Rhee S.K."/>
        </authorList>
    </citation>
    <scope>NUCLEOTIDE SEQUENCE [LARGE SCALE GENOMIC DNA]</scope>
    <source>
        <strain evidence="15 16">KCTC 23939</strain>
    </source>
</reference>
<evidence type="ECO:0000259" key="11">
    <source>
        <dbReference type="PROSITE" id="PS50110"/>
    </source>
</evidence>
<dbReference type="Proteomes" id="UP001610063">
    <property type="component" value="Unassembled WGS sequence"/>
</dbReference>
<dbReference type="InterPro" id="IPR000014">
    <property type="entry name" value="PAS"/>
</dbReference>
<feature type="domain" description="HAMP" evidence="14">
    <location>
        <begin position="10"/>
        <end position="63"/>
    </location>
</feature>
<dbReference type="NCBIfam" id="TIGR00229">
    <property type="entry name" value="sensory_box"/>
    <property type="match status" value="1"/>
</dbReference>
<keyword evidence="4 8" id="KW-0597">Phosphoprotein</keyword>
<dbReference type="InterPro" id="IPR003660">
    <property type="entry name" value="HAMP_dom"/>
</dbReference>
<evidence type="ECO:0000313" key="15">
    <source>
        <dbReference type="EMBL" id="MFH6984138.1"/>
    </source>
</evidence>
<dbReference type="SMART" id="SM00387">
    <property type="entry name" value="HATPase_c"/>
    <property type="match status" value="1"/>
</dbReference>
<dbReference type="InterPro" id="IPR035965">
    <property type="entry name" value="PAS-like_dom_sf"/>
</dbReference>
<dbReference type="InterPro" id="IPR036097">
    <property type="entry name" value="HisK_dim/P_sf"/>
</dbReference>
<feature type="domain" description="PAS" evidence="12">
    <location>
        <begin position="64"/>
        <end position="134"/>
    </location>
</feature>
<dbReference type="PROSITE" id="PS50110">
    <property type="entry name" value="RESPONSE_REGULATORY"/>
    <property type="match status" value="1"/>
</dbReference>
<sequence length="577" mass="63900">MPAKDNTNDEYIRKRVDDISKLIYEVAAGNFDYKLKQRDVEGELEGLIGGINMLGEELKASTVSRDFMESIYKGVVDILIIITPDQTIDRVNDAVVDHLGYSPQDLIGRDFKTLLSTEDFSFLQDIQQHLASNGAYHNAELRLLRKDKSRLETSASFSSLFDNQKNHLGTIVIAKDITHIKETERELKKAKEKAEAANKAKSHFLANMSHEIRTPLNGMLGFLELLGGTSLDTDQTEYLDMIKTSGQSLAKLLNDILDLSKVENGKLNIEHVPFNLKSSIQPSFQTYSYLAREKGLDFILDVEPDLPEIVIGDPSRLTQILTNLIGNSLKFTQEGSVFIRVSGSRKDNHHLDLLLEVTDTGVGIPEQMRASIFDSFTQADTSTTRKFGGAGLGLAITKHLVALMGGTIKFECPPISKNQDNGTSFFVELPLKVPTSPERSEHDPAATKETPAFPKGFRVLIVDDNEINILLAQKVLEKLNANVSLARDGKQAQDLALEQRFDVILMDIQMPVMDGFEASTALRKAGYQAPIIALSANVYPEEIKTCFENGMNGHIGKPFTVDGIFNKITSVINENPG</sequence>
<feature type="modified residue" description="4-aspartylphosphate" evidence="8">
    <location>
        <position position="507"/>
    </location>
</feature>
<comment type="catalytic activity">
    <reaction evidence="1">
        <text>ATP + protein L-histidine = ADP + protein N-phospho-L-histidine.</text>
        <dbReference type="EC" id="2.7.13.3"/>
    </reaction>
</comment>
<evidence type="ECO:0000256" key="9">
    <source>
        <dbReference type="SAM" id="Coils"/>
    </source>
</evidence>
<dbReference type="SUPFAM" id="SSF52172">
    <property type="entry name" value="CheY-like"/>
    <property type="match status" value="1"/>
</dbReference>
<dbReference type="Gene3D" id="3.30.450.20">
    <property type="entry name" value="PAS domain"/>
    <property type="match status" value="1"/>
</dbReference>
<dbReference type="SMART" id="SM00448">
    <property type="entry name" value="REC"/>
    <property type="match status" value="1"/>
</dbReference>
<dbReference type="SMART" id="SM00091">
    <property type="entry name" value="PAS"/>
    <property type="match status" value="1"/>
</dbReference>
<proteinExistence type="predicted"/>
<dbReference type="SUPFAM" id="SSF55785">
    <property type="entry name" value="PYP-like sensor domain (PAS domain)"/>
    <property type="match status" value="1"/>
</dbReference>
<dbReference type="CDD" id="cd00130">
    <property type="entry name" value="PAS"/>
    <property type="match status" value="1"/>
</dbReference>
<dbReference type="InterPro" id="IPR000700">
    <property type="entry name" value="PAS-assoc_C"/>
</dbReference>
<evidence type="ECO:0000259" key="10">
    <source>
        <dbReference type="PROSITE" id="PS50109"/>
    </source>
</evidence>
<dbReference type="PROSITE" id="PS50885">
    <property type="entry name" value="HAMP"/>
    <property type="match status" value="1"/>
</dbReference>
<evidence type="ECO:0000256" key="7">
    <source>
        <dbReference type="ARBA" id="ARBA00023012"/>
    </source>
</evidence>
<feature type="domain" description="Response regulatory" evidence="11">
    <location>
        <begin position="458"/>
        <end position="572"/>
    </location>
</feature>
<evidence type="ECO:0000256" key="5">
    <source>
        <dbReference type="ARBA" id="ARBA00022679"/>
    </source>
</evidence>
<evidence type="ECO:0000259" key="12">
    <source>
        <dbReference type="PROSITE" id="PS50112"/>
    </source>
</evidence>
<dbReference type="InterPro" id="IPR036890">
    <property type="entry name" value="HATPase_C_sf"/>
</dbReference>
<comment type="caution">
    <text evidence="15">The sequence shown here is derived from an EMBL/GenBank/DDBJ whole genome shotgun (WGS) entry which is preliminary data.</text>
</comment>
<feature type="coiled-coil region" evidence="9">
    <location>
        <begin position="173"/>
        <end position="207"/>
    </location>
</feature>
<dbReference type="InterPro" id="IPR005467">
    <property type="entry name" value="His_kinase_dom"/>
</dbReference>
<dbReference type="PROSITE" id="PS50112">
    <property type="entry name" value="PAS"/>
    <property type="match status" value="1"/>
</dbReference>
<organism evidence="15 16">
    <name type="scientific">Marinoscillum luteum</name>
    <dbReference type="NCBI Taxonomy" id="861051"/>
    <lineage>
        <taxon>Bacteria</taxon>
        <taxon>Pseudomonadati</taxon>
        <taxon>Bacteroidota</taxon>
        <taxon>Cytophagia</taxon>
        <taxon>Cytophagales</taxon>
        <taxon>Reichenbachiellaceae</taxon>
        <taxon>Marinoscillum</taxon>
    </lineage>
</organism>